<accession>A0A815FWS6</accession>
<dbReference type="EMBL" id="CAJNOE010000775">
    <property type="protein sequence ID" value="CAF1330936.1"/>
    <property type="molecule type" value="Genomic_DNA"/>
</dbReference>
<dbReference type="SUPFAM" id="SSF52047">
    <property type="entry name" value="RNI-like"/>
    <property type="match status" value="1"/>
</dbReference>
<dbReference type="AlphaFoldDB" id="A0A815FWS6"/>
<name>A0A815FWS6_9BILA</name>
<dbReference type="PROSITE" id="PS50181">
    <property type="entry name" value="FBOX"/>
    <property type="match status" value="1"/>
</dbReference>
<comment type="caution">
    <text evidence="2">The sequence shown here is derived from an EMBL/GenBank/DDBJ whole genome shotgun (WGS) entry which is preliminary data.</text>
</comment>
<proteinExistence type="predicted"/>
<evidence type="ECO:0000313" key="2">
    <source>
        <dbReference type="EMBL" id="CAF1330936.1"/>
    </source>
</evidence>
<dbReference type="EMBL" id="CAJOBB010002393">
    <property type="protein sequence ID" value="CAF3964993.1"/>
    <property type="molecule type" value="Genomic_DNA"/>
</dbReference>
<evidence type="ECO:0000313" key="3">
    <source>
        <dbReference type="EMBL" id="CAF3964993.1"/>
    </source>
</evidence>
<organism evidence="2 4">
    <name type="scientific">Adineta steineri</name>
    <dbReference type="NCBI Taxonomy" id="433720"/>
    <lineage>
        <taxon>Eukaryota</taxon>
        <taxon>Metazoa</taxon>
        <taxon>Spiralia</taxon>
        <taxon>Gnathifera</taxon>
        <taxon>Rotifera</taxon>
        <taxon>Eurotatoria</taxon>
        <taxon>Bdelloidea</taxon>
        <taxon>Adinetida</taxon>
        <taxon>Adinetidae</taxon>
        <taxon>Adineta</taxon>
    </lineage>
</organism>
<sequence length="337" mass="40124">MSDEVPSRIEDLPNEIWLEVFDYLDWINLFSAFYGLNKRINDFLLSIKYLSLYSSYLINYSNSIYICFQEFPIKEFKQIQHFQLIYDNPYENELNIAKHFTRFSTLISLTIDANCGESGCNNEFGTIIFHQHCPYLQRLYLYGNVFDRELQIIDDVCTFYFPSLRYIHVNKLPFNMAMQLLDQCTQLRSFSAILYGYPERVSSILLPDRIRMGLPLLTKLSLGEDNYFETESSSTLFEHLFPCCPNLHTFTVDIRCNDNCEKLLDPNWWAHLFASHNRLKRISFHIKWWTRNFRSNGHEKIQRFRSSSFFTELNANITSEFDSDFLRSVSYDLYIKN</sequence>
<feature type="domain" description="F-box" evidence="1">
    <location>
        <begin position="6"/>
        <end position="56"/>
    </location>
</feature>
<dbReference type="Proteomes" id="UP000663868">
    <property type="component" value="Unassembled WGS sequence"/>
</dbReference>
<dbReference type="InterPro" id="IPR032675">
    <property type="entry name" value="LRR_dom_sf"/>
</dbReference>
<dbReference type="InterPro" id="IPR001810">
    <property type="entry name" value="F-box_dom"/>
</dbReference>
<reference evidence="2" key="1">
    <citation type="submission" date="2021-02" db="EMBL/GenBank/DDBJ databases">
        <authorList>
            <person name="Nowell W R."/>
        </authorList>
    </citation>
    <scope>NUCLEOTIDE SEQUENCE</scope>
</reference>
<evidence type="ECO:0000313" key="4">
    <source>
        <dbReference type="Proteomes" id="UP000663860"/>
    </source>
</evidence>
<evidence type="ECO:0000259" key="1">
    <source>
        <dbReference type="PROSITE" id="PS50181"/>
    </source>
</evidence>
<protein>
    <recommendedName>
        <fullName evidence="1">F-box domain-containing protein</fullName>
    </recommendedName>
</protein>
<dbReference type="Gene3D" id="3.80.10.10">
    <property type="entry name" value="Ribonuclease Inhibitor"/>
    <property type="match status" value="1"/>
</dbReference>
<dbReference type="Proteomes" id="UP000663860">
    <property type="component" value="Unassembled WGS sequence"/>
</dbReference>
<gene>
    <name evidence="2" type="ORF">IZO911_LOCUS35683</name>
    <name evidence="3" type="ORF">KXQ929_LOCUS26425</name>
</gene>